<organism evidence="1 2">
    <name type="scientific">Francisella halioticida</name>
    <dbReference type="NCBI Taxonomy" id="549298"/>
    <lineage>
        <taxon>Bacteria</taxon>
        <taxon>Pseudomonadati</taxon>
        <taxon>Pseudomonadota</taxon>
        <taxon>Gammaproteobacteria</taxon>
        <taxon>Thiotrichales</taxon>
        <taxon>Francisellaceae</taxon>
        <taxon>Francisella</taxon>
    </lineage>
</organism>
<proteinExistence type="predicted"/>
<reference evidence="1 2" key="1">
    <citation type="submission" date="2017-06" db="EMBL/GenBank/DDBJ databases">
        <title>Complete genome of Francisella halioticida.</title>
        <authorList>
            <person name="Sjodin A."/>
        </authorList>
    </citation>
    <scope>NUCLEOTIDE SEQUENCE [LARGE SCALE GENOMIC DNA]</scope>
    <source>
        <strain evidence="1 2">DSM 23729</strain>
    </source>
</reference>
<dbReference type="EMBL" id="CP022132">
    <property type="protein sequence ID" value="ASG67619.1"/>
    <property type="molecule type" value="Genomic_DNA"/>
</dbReference>
<gene>
    <name evidence="1" type="ORF">CDV26_03720</name>
</gene>
<accession>A0ABM6LYB6</accession>
<evidence type="ECO:0000313" key="1">
    <source>
        <dbReference type="EMBL" id="ASG67619.1"/>
    </source>
</evidence>
<protein>
    <recommendedName>
        <fullName evidence="3">Transposase IS4-like domain-containing protein</fullName>
    </recommendedName>
</protein>
<sequence>MVPVNLQRVTAADSGISVSLDQFHKYISNQENSGDINVLIGDSKYSSMECIHRVYSEHNNTLLLSRLNSVRNLSFQDHSDNKLKKYGESFKLNDESTWTTAPSDSEQCEIVTTRGKVYTVKLTRWNNLIIHGKRNMPMHENCFDIVKVQVFKDNGDPVYYKNMWLMLAGKDRGKLTSFKIFSRYSSRFNIEHFFRFSKQHLLLGKYETPDTPTLDIWNQVSVLAYINSLACASLLDTDLLHPWQKQMRKNNSISTPYQVQRNLSTILQEIGSPAKHCVYKSHGYGRAPGTVLNKRASYQPYKKSENSEYGKKQKIPDSKIVLKKSKNEIIGVLELTNHQTNLLNSYIN</sequence>
<name>A0ABM6LYB6_9GAMM</name>
<keyword evidence="2" id="KW-1185">Reference proteome</keyword>
<evidence type="ECO:0000313" key="2">
    <source>
        <dbReference type="Proteomes" id="UP000249910"/>
    </source>
</evidence>
<dbReference type="SUPFAM" id="SSF53098">
    <property type="entry name" value="Ribonuclease H-like"/>
    <property type="match status" value="1"/>
</dbReference>
<evidence type="ECO:0008006" key="3">
    <source>
        <dbReference type="Google" id="ProtNLM"/>
    </source>
</evidence>
<dbReference type="InterPro" id="IPR012337">
    <property type="entry name" value="RNaseH-like_sf"/>
</dbReference>
<dbReference type="Proteomes" id="UP000249910">
    <property type="component" value="Chromosome"/>
</dbReference>